<comment type="pathway">
    <text evidence="1">Cofactor biosynthesis; riboflavin biosynthesis; 2-hydroxy-3-oxobutyl phosphate from D-ribulose 5-phosphate: step 1/1.</text>
</comment>
<evidence type="ECO:0000313" key="6">
    <source>
        <dbReference type="EMBL" id="TFY54591.1"/>
    </source>
</evidence>
<feature type="compositionally biased region" description="Basic residues" evidence="5">
    <location>
        <begin position="194"/>
        <end position="213"/>
    </location>
</feature>
<keyword evidence="3" id="KW-0686">Riboflavin biosynthesis</keyword>
<feature type="compositionally biased region" description="Pro residues" evidence="5">
    <location>
        <begin position="14"/>
        <end position="25"/>
    </location>
</feature>
<dbReference type="Pfam" id="PF00926">
    <property type="entry name" value="DHBP_synthase"/>
    <property type="match status" value="1"/>
</dbReference>
<dbReference type="UniPathway" id="UPA00275"/>
<feature type="region of interest" description="Disordered" evidence="5">
    <location>
        <begin position="1"/>
        <end position="55"/>
    </location>
</feature>
<dbReference type="InterPro" id="IPR000422">
    <property type="entry name" value="DHBP_synthase_RibB"/>
</dbReference>
<dbReference type="STRING" id="34475.A0A4Y9XZN1"/>
<dbReference type="PANTHER" id="PTHR21327:SF18">
    <property type="entry name" value="3,4-DIHYDROXY-2-BUTANONE 4-PHOSPHATE SYNTHASE"/>
    <property type="match status" value="1"/>
</dbReference>
<dbReference type="Gene3D" id="3.90.870.10">
    <property type="entry name" value="DHBP synthase"/>
    <property type="match status" value="1"/>
</dbReference>
<reference evidence="6 7" key="1">
    <citation type="submission" date="2019-01" db="EMBL/GenBank/DDBJ databases">
        <title>Genome sequencing of the rare red list fungi Fomitopsis rosea.</title>
        <authorList>
            <person name="Buettner E."/>
            <person name="Kellner H."/>
        </authorList>
    </citation>
    <scope>NUCLEOTIDE SEQUENCE [LARGE SCALE GENOMIC DNA]</scope>
    <source>
        <strain evidence="6 7">DSM 105464</strain>
    </source>
</reference>
<evidence type="ECO:0000256" key="2">
    <source>
        <dbReference type="ARBA" id="ARBA00012153"/>
    </source>
</evidence>
<dbReference type="PANTHER" id="PTHR21327">
    <property type="entry name" value="GTP CYCLOHYDROLASE II-RELATED"/>
    <property type="match status" value="1"/>
</dbReference>
<evidence type="ECO:0000313" key="7">
    <source>
        <dbReference type="Proteomes" id="UP000298390"/>
    </source>
</evidence>
<name>A0A4Y9XZN1_9APHY</name>
<sequence>MAPVATSPESSSAPPTPLKHQPGPPIVDHTAPMEGDSHPAPRLPKHSARPQAVDAPARAEFAFDGMEEALEAFGRGEFVVVMDDEGRENEGDLIIAASEVSTEKMAWMIKHTSGYICIALPGERLDELAIPMMVSENQDPHRTAYTVTVDYRHGTTTGISAHDRALTARALASPSSQPSHFSRPGHLVPLRARPGGHPRAARAHRDRGGHVRAHGPPARGRAVRACGGRRGGEHDAAGWVPTVCGSVGAEDDQRGYVSGVEATQGGRAKRERASIRYVIVFRDVHSPVALRAERLPEHDVLLRHWCHTGLWVKVPALDDALDPH</sequence>
<evidence type="ECO:0000256" key="3">
    <source>
        <dbReference type="ARBA" id="ARBA00022619"/>
    </source>
</evidence>
<dbReference type="EC" id="4.1.99.12" evidence="2"/>
<evidence type="ECO:0000256" key="5">
    <source>
        <dbReference type="SAM" id="MobiDB-lite"/>
    </source>
</evidence>
<dbReference type="GO" id="GO:0009231">
    <property type="term" value="P:riboflavin biosynthetic process"/>
    <property type="evidence" value="ECO:0007669"/>
    <property type="project" value="UniProtKB-UniPathway"/>
</dbReference>
<keyword evidence="4" id="KW-0479">Metal-binding</keyword>
<feature type="compositionally biased region" description="Low complexity" evidence="5">
    <location>
        <begin position="1"/>
        <end position="13"/>
    </location>
</feature>
<dbReference type="Proteomes" id="UP000298390">
    <property type="component" value="Unassembled WGS sequence"/>
</dbReference>
<feature type="compositionally biased region" description="Low complexity" evidence="5">
    <location>
        <begin position="214"/>
        <end position="226"/>
    </location>
</feature>
<evidence type="ECO:0000256" key="1">
    <source>
        <dbReference type="ARBA" id="ARBA00004904"/>
    </source>
</evidence>
<proteinExistence type="predicted"/>
<dbReference type="AlphaFoldDB" id="A0A4Y9XZN1"/>
<dbReference type="GO" id="GO:0008686">
    <property type="term" value="F:3,4-dihydroxy-2-butanone-4-phosphate synthase activity"/>
    <property type="evidence" value="ECO:0007669"/>
    <property type="project" value="UniProtKB-EC"/>
</dbReference>
<dbReference type="GO" id="GO:0046872">
    <property type="term" value="F:metal ion binding"/>
    <property type="evidence" value="ECO:0007669"/>
    <property type="project" value="UniProtKB-KW"/>
</dbReference>
<accession>A0A4Y9XZN1</accession>
<evidence type="ECO:0000256" key="4">
    <source>
        <dbReference type="ARBA" id="ARBA00022723"/>
    </source>
</evidence>
<gene>
    <name evidence="6" type="ORF">EVJ58_g8772</name>
</gene>
<organism evidence="6 7">
    <name type="scientific">Rhodofomes roseus</name>
    <dbReference type="NCBI Taxonomy" id="34475"/>
    <lineage>
        <taxon>Eukaryota</taxon>
        <taxon>Fungi</taxon>
        <taxon>Dikarya</taxon>
        <taxon>Basidiomycota</taxon>
        <taxon>Agaricomycotina</taxon>
        <taxon>Agaricomycetes</taxon>
        <taxon>Polyporales</taxon>
        <taxon>Rhodofomes</taxon>
    </lineage>
</organism>
<comment type="caution">
    <text evidence="6">The sequence shown here is derived from an EMBL/GenBank/DDBJ whole genome shotgun (WGS) entry which is preliminary data.</text>
</comment>
<dbReference type="EMBL" id="SEKV01000681">
    <property type="protein sequence ID" value="TFY54591.1"/>
    <property type="molecule type" value="Genomic_DNA"/>
</dbReference>
<feature type="region of interest" description="Disordered" evidence="5">
    <location>
        <begin position="171"/>
        <end position="232"/>
    </location>
</feature>
<dbReference type="InterPro" id="IPR017945">
    <property type="entry name" value="DHBP_synth_RibB-like_a/b_dom"/>
</dbReference>
<dbReference type="GO" id="GO:0005758">
    <property type="term" value="C:mitochondrial intermembrane space"/>
    <property type="evidence" value="ECO:0007669"/>
    <property type="project" value="TreeGrafter"/>
</dbReference>
<protein>
    <recommendedName>
        <fullName evidence="2">3,4-dihydroxy-2-butanone-4-phosphate synthase</fullName>
        <ecNumber evidence="2">4.1.99.12</ecNumber>
    </recommendedName>
</protein>
<dbReference type="SUPFAM" id="SSF55821">
    <property type="entry name" value="YrdC/RibB"/>
    <property type="match status" value="1"/>
</dbReference>
<dbReference type="GO" id="GO:0005829">
    <property type="term" value="C:cytosol"/>
    <property type="evidence" value="ECO:0007669"/>
    <property type="project" value="TreeGrafter"/>
</dbReference>